<evidence type="ECO:0000313" key="2">
    <source>
        <dbReference type="Proteomes" id="UP000054537"/>
    </source>
</evidence>
<dbReference type="AlphaFoldDB" id="A0A0A6UI74"/>
<dbReference type="RefSeq" id="WP_043530602.1">
    <property type="nucleotide sequence ID" value="NZ_BAABKU010000010.1"/>
</dbReference>
<dbReference type="InterPro" id="IPR025355">
    <property type="entry name" value="DUF4259"/>
</dbReference>
<dbReference type="EMBL" id="JRTT01000062">
    <property type="protein sequence ID" value="KHD74019.1"/>
    <property type="molecule type" value="Genomic_DNA"/>
</dbReference>
<sequence length="268" mass="28203">MAAFGTGAFSSDGALRFLKEIAEKIPERRAATLERLFQSVKDQPELVGHDFLPDQVVAAAAIVAATALGGDQFDERLQALATDDPAFDARLPTLADGLAGAALEALGSVADRWRQDRSKDTGAVEAGQTIAALSQVLANVSVLDDLDAIWNDACDYGADGDVPEGTPLGIQHLASLLRIHGSVMGGGLAFALEVNEPFRVRRAVEALHYFGLTAAAELLEDTLGRSLKSEDSDSWPAGDDLDGLIDGDVLDGAFQAKAMKVPADFGRD</sequence>
<accession>A0A0A6UI74</accession>
<evidence type="ECO:0000313" key="1">
    <source>
        <dbReference type="EMBL" id="KHD74019.1"/>
    </source>
</evidence>
<comment type="caution">
    <text evidence="1">The sequence shown here is derived from an EMBL/GenBank/DDBJ whole genome shotgun (WGS) entry which is preliminary data.</text>
</comment>
<dbReference type="Proteomes" id="UP000054537">
    <property type="component" value="Unassembled WGS sequence"/>
</dbReference>
<dbReference type="OrthoDB" id="3289829at2"/>
<keyword evidence="2" id="KW-1185">Reference proteome</keyword>
<name>A0A0A6UI74_ACTUT</name>
<gene>
    <name evidence="1" type="ORF">MB27_31305</name>
</gene>
<organism evidence="1 2">
    <name type="scientific">Actinoplanes utahensis</name>
    <dbReference type="NCBI Taxonomy" id="1869"/>
    <lineage>
        <taxon>Bacteria</taxon>
        <taxon>Bacillati</taxon>
        <taxon>Actinomycetota</taxon>
        <taxon>Actinomycetes</taxon>
        <taxon>Micromonosporales</taxon>
        <taxon>Micromonosporaceae</taxon>
        <taxon>Actinoplanes</taxon>
    </lineage>
</organism>
<protein>
    <submittedName>
        <fullName evidence="1">Uncharacterized protein</fullName>
    </submittedName>
</protein>
<reference evidence="1 2" key="1">
    <citation type="submission" date="2014-10" db="EMBL/GenBank/DDBJ databases">
        <title>Draft genome sequence of Actinoplanes utahensis NRRL 12052.</title>
        <authorList>
            <person name="Velasco-Bucheli B."/>
            <person name="del Cerro C."/>
            <person name="Hormigo D."/>
            <person name="Garcia J.L."/>
            <person name="Acebal C."/>
            <person name="Arroyo M."/>
            <person name="de la Mata I."/>
        </authorList>
    </citation>
    <scope>NUCLEOTIDE SEQUENCE [LARGE SCALE GENOMIC DNA]</scope>
    <source>
        <strain evidence="1 2">NRRL 12052</strain>
    </source>
</reference>
<proteinExistence type="predicted"/>
<dbReference type="Pfam" id="PF14078">
    <property type="entry name" value="DUF4259"/>
    <property type="match status" value="1"/>
</dbReference>